<evidence type="ECO:0000313" key="5">
    <source>
        <dbReference type="EMBL" id="MBC3790860.1"/>
    </source>
</evidence>
<dbReference type="SUPFAM" id="SSF49313">
    <property type="entry name" value="Cadherin-like"/>
    <property type="match status" value="4"/>
</dbReference>
<dbReference type="Gene3D" id="3.40.50.200">
    <property type="entry name" value="Peptidase S8/S53 domain"/>
    <property type="match status" value="1"/>
</dbReference>
<organism evidence="5 6">
    <name type="scientific">Spirosoma utsteinense</name>
    <dbReference type="NCBI Taxonomy" id="2585773"/>
    <lineage>
        <taxon>Bacteria</taxon>
        <taxon>Pseudomonadati</taxon>
        <taxon>Bacteroidota</taxon>
        <taxon>Cytophagia</taxon>
        <taxon>Cytophagales</taxon>
        <taxon>Cytophagaceae</taxon>
        <taxon>Spirosoma</taxon>
    </lineage>
</organism>
<dbReference type="InterPro" id="IPR026444">
    <property type="entry name" value="Secre_tail"/>
</dbReference>
<dbReference type="SUPFAM" id="SSF52743">
    <property type="entry name" value="Subtilisin-like"/>
    <property type="match status" value="1"/>
</dbReference>
<feature type="domain" description="Dystroglycan-type cadherin-like" evidence="4">
    <location>
        <begin position="608"/>
        <end position="698"/>
    </location>
</feature>
<keyword evidence="1" id="KW-0645">Protease</keyword>
<reference evidence="5 6" key="1">
    <citation type="submission" date="2019-06" db="EMBL/GenBank/DDBJ databases">
        <title>Spirosoma utsteinense sp. nov. isolated from Antarctic ice-free soils.</title>
        <authorList>
            <person name="Tahon G."/>
        </authorList>
    </citation>
    <scope>NUCLEOTIDE SEQUENCE [LARGE SCALE GENOMIC DNA]</scope>
    <source>
        <strain evidence="5 6">LMG 31447</strain>
    </source>
</reference>
<dbReference type="PANTHER" id="PTHR21559">
    <property type="entry name" value="DYSTROGLYCAN-RELATED"/>
    <property type="match status" value="1"/>
</dbReference>
<comment type="caution">
    <text evidence="5">The sequence shown here is derived from an EMBL/GenBank/DDBJ whole genome shotgun (WGS) entry which is preliminary data.</text>
</comment>
<dbReference type="Gene3D" id="2.60.40.10">
    <property type="entry name" value="Immunoglobulins"/>
    <property type="match status" value="4"/>
</dbReference>
<dbReference type="Pfam" id="PF00082">
    <property type="entry name" value="Peptidase_S8"/>
    <property type="match status" value="1"/>
</dbReference>
<dbReference type="InterPro" id="IPR000209">
    <property type="entry name" value="Peptidase_S8/S53_dom"/>
</dbReference>
<dbReference type="Pfam" id="PF18962">
    <property type="entry name" value="Por_Secre_tail"/>
    <property type="match status" value="1"/>
</dbReference>
<protein>
    <recommendedName>
        <fullName evidence="4">Dystroglycan-type cadherin-like domain-containing protein</fullName>
    </recommendedName>
</protein>
<evidence type="ECO:0000256" key="3">
    <source>
        <dbReference type="ARBA" id="ARBA00022825"/>
    </source>
</evidence>
<keyword evidence="2" id="KW-0378">Hydrolase</keyword>
<feature type="domain" description="Dystroglycan-type cadherin-like" evidence="4">
    <location>
        <begin position="703"/>
        <end position="795"/>
    </location>
</feature>
<evidence type="ECO:0000313" key="6">
    <source>
        <dbReference type="Proteomes" id="UP000700732"/>
    </source>
</evidence>
<dbReference type="EMBL" id="VFIA01000006">
    <property type="protein sequence ID" value="MBC3790860.1"/>
    <property type="molecule type" value="Genomic_DNA"/>
</dbReference>
<name>A0ABR6W2V0_9BACT</name>
<dbReference type="InterPro" id="IPR013783">
    <property type="entry name" value="Ig-like_fold"/>
</dbReference>
<keyword evidence="3" id="KW-0720">Serine protease</keyword>
<dbReference type="PROSITE" id="PS00138">
    <property type="entry name" value="SUBTILASE_SER"/>
    <property type="match status" value="1"/>
</dbReference>
<dbReference type="NCBIfam" id="TIGR04183">
    <property type="entry name" value="Por_Secre_tail"/>
    <property type="match status" value="1"/>
</dbReference>
<keyword evidence="6" id="KW-1185">Reference proteome</keyword>
<dbReference type="Pfam" id="PF05345">
    <property type="entry name" value="He_PIG"/>
    <property type="match status" value="4"/>
</dbReference>
<dbReference type="InterPro" id="IPR023828">
    <property type="entry name" value="Peptidase_S8_Ser-AS"/>
</dbReference>
<dbReference type="SMART" id="SM00736">
    <property type="entry name" value="CADG"/>
    <property type="match status" value="4"/>
</dbReference>
<proteinExistence type="predicted"/>
<accession>A0ABR6W2V0</accession>
<evidence type="ECO:0000256" key="1">
    <source>
        <dbReference type="ARBA" id="ARBA00022670"/>
    </source>
</evidence>
<dbReference type="InterPro" id="IPR006644">
    <property type="entry name" value="Cadg"/>
</dbReference>
<dbReference type="InterPro" id="IPR034075">
    <property type="entry name" value="Glr3161-like_dom"/>
</dbReference>
<feature type="domain" description="Dystroglycan-type cadherin-like" evidence="4">
    <location>
        <begin position="995"/>
        <end position="1085"/>
    </location>
</feature>
<dbReference type="Proteomes" id="UP000700732">
    <property type="component" value="Unassembled WGS sequence"/>
</dbReference>
<dbReference type="InterPro" id="IPR036852">
    <property type="entry name" value="Peptidase_S8/S53_dom_sf"/>
</dbReference>
<evidence type="ECO:0000256" key="2">
    <source>
        <dbReference type="ARBA" id="ARBA00022801"/>
    </source>
</evidence>
<gene>
    <name evidence="5" type="ORF">FH603_1356</name>
</gene>
<sequence length="1275" mass="129395">MLQLLRRCSAFLLVALMVLCMPITGWTQSTIKEASKEAKISPDLYQVMTNRGQLAPAVINGFSVQTNQVFAGDKVAIEAVANNEDGAGLLNQLRALGLTDGVAHKRMIFGYLPIDKLGELKNVSSLGFARSYYKPETNTGSVTSQGDAALKADLARTTYSVTGAGVKVGVISDSYNNSGGAAAGIASNDLPAAGVQVLLDLASGGSDEGRAMAEIVHDVAPGAAIAFNTAFNGQAGFAQGIIDLAAAGCKVIVDDIIYFAEPFFQDGIIAQAADQVVAAGSAYFSAAGNQARSSYQAAYKSGGTYANPGIYGTSTAYPTHDFGTGGVDNMQQITIPVGGQLRLAFQWDNPFKSVSGGAGATTDLDIIVLDATTGAVLGGSIINQSSSGDPVEVTGTITNTTGSPRLVNVVIVKLAGPDPGLIKWVNFGSRTIIPEYDTKSSSSFGHSNSAKAISVGAAPYFGTPVFNAAATATIENFSSAGGTPILFTTTGDRINGIVGTVRQKPEITSVDGGDNTFFGGDYEPNGKPNFFGTSAAAPHAAAVAALMKQKVPAITPATILSTLKSTALDMDDPSTPAFDAGFDFGTGYGFIQADRALQAISPANTAPTVANVIAPKSGTVGVGFTFTIPANTFSDPEGQALTYTVTGLPAGLTFAGTVISGTPSVSGVSTVSVKATDPGSLSASTTFQLTISPAPPVNVPPSPPAGGIPNQVATVGTAFTYVVPAFTDPNAGQTLTYSVTGLPANGLSFTAGSRTISGTPSASGTVGVTVTANDGNGGTASSSFTITINAAPVVPPANTAPTVANVIAPKSGTVGVGFTFTIPANTFSDPEGQALTYTVTGLPAGLTFAGTVISGTPSVSGVSTVSVKATDPGSLSASTTFQLTISPAPVTPPPSGPFSITGVTTVTCVTITAGQRQVSFTPRYAGLSGQPISFSVSNELSPTMAAGPYTLTLYTDNPSVTLKATQTGTAGEASFVYNWLAACNAGTPPPVNLPPVASAPANQMAVVNQAFTYVVPAFSDPNGDALTYTVSGLPAGLIFTAASRTISGTPSLTGVSTVTVKATDPGSLSASASFMLTVISAPVTPPPSGPFSITGVTTVNCTPLSAGKRTVSFTPRYAGLTGQPISFSVTNELSPTMAAGPYTLTLYTDNPSVILKATQTGTAGEASFVYNWLTACNATARQGVSGASELQTKLTVSLYPNPVGEEFSIGIKGAQGQKVGITLSDVSGRALTNTSVDVTTADHQERLRFNQERPGLYLLRVSTAGQMVVLKVIKH</sequence>
<dbReference type="RefSeq" id="WP_186736674.1">
    <property type="nucleotide sequence ID" value="NZ_VFIA01000006.1"/>
</dbReference>
<dbReference type="CDD" id="cd05562">
    <property type="entry name" value="Peptidases_S53_like"/>
    <property type="match status" value="1"/>
</dbReference>
<dbReference type="InterPro" id="IPR015919">
    <property type="entry name" value="Cadherin-like_sf"/>
</dbReference>
<evidence type="ECO:0000259" key="4">
    <source>
        <dbReference type="SMART" id="SM00736"/>
    </source>
</evidence>
<dbReference type="PANTHER" id="PTHR21559:SF21">
    <property type="entry name" value="DYSTROGLYCAN 1"/>
    <property type="match status" value="1"/>
</dbReference>
<feature type="domain" description="Dystroglycan-type cadherin-like" evidence="4">
    <location>
        <begin position="802"/>
        <end position="892"/>
    </location>
</feature>